<evidence type="ECO:0000313" key="4">
    <source>
        <dbReference type="EMBL" id="PVH25972.1"/>
    </source>
</evidence>
<dbReference type="RefSeq" id="WP_116775540.1">
    <property type="nucleotide sequence ID" value="NZ_QDKG01000002.1"/>
</dbReference>
<feature type="domain" description="N-acetyltransferase" evidence="3">
    <location>
        <begin position="3"/>
        <end position="163"/>
    </location>
</feature>
<dbReference type="PROSITE" id="PS51186">
    <property type="entry name" value="GNAT"/>
    <property type="match status" value="1"/>
</dbReference>
<reference evidence="4 5" key="1">
    <citation type="submission" date="2018-04" db="EMBL/GenBank/DDBJ databases">
        <title>Sphingobacterium cortibacter sp. nov.</title>
        <authorList>
            <person name="Li Y."/>
        </authorList>
    </citation>
    <scope>NUCLEOTIDE SEQUENCE [LARGE SCALE GENOMIC DNA]</scope>
    <source>
        <strain evidence="4 5">2c-3</strain>
    </source>
</reference>
<dbReference type="Pfam" id="PF00583">
    <property type="entry name" value="Acetyltransf_1"/>
    <property type="match status" value="1"/>
</dbReference>
<dbReference type="PANTHER" id="PTHR42919">
    <property type="entry name" value="N-ALPHA-ACETYLTRANSFERASE"/>
    <property type="match status" value="1"/>
</dbReference>
<dbReference type="EMBL" id="QDKG01000002">
    <property type="protein sequence ID" value="PVH25972.1"/>
    <property type="molecule type" value="Genomic_DNA"/>
</dbReference>
<keyword evidence="5" id="KW-1185">Reference proteome</keyword>
<dbReference type="GO" id="GO:0016747">
    <property type="term" value="F:acyltransferase activity, transferring groups other than amino-acyl groups"/>
    <property type="evidence" value="ECO:0007669"/>
    <property type="project" value="InterPro"/>
</dbReference>
<comment type="caution">
    <text evidence="4">The sequence shown here is derived from an EMBL/GenBank/DDBJ whole genome shotgun (WGS) entry which is preliminary data.</text>
</comment>
<evidence type="ECO:0000313" key="5">
    <source>
        <dbReference type="Proteomes" id="UP000245627"/>
    </source>
</evidence>
<dbReference type="CDD" id="cd04301">
    <property type="entry name" value="NAT_SF"/>
    <property type="match status" value="1"/>
</dbReference>
<evidence type="ECO:0000259" key="3">
    <source>
        <dbReference type="PROSITE" id="PS51186"/>
    </source>
</evidence>
<evidence type="ECO:0000256" key="2">
    <source>
        <dbReference type="ARBA" id="ARBA00023315"/>
    </source>
</evidence>
<sequence length="163" mass="18654">MNPSIRIATTADFELISQLAYEIWYPTYIPILSEAQIAFMLDQLYSIDGLSKAVEQGKVFYLLYESEIAVGFIAVRPSPEKEVFRIESLYLLPSTQGKGYGQLLINFAAELAKAHSFTTIELNVNRQNKAYHFYLKVGFEVAYEIDIPYHGYVLDDYVMQKSI</sequence>
<keyword evidence="2" id="KW-0012">Acyltransferase</keyword>
<dbReference type="Gene3D" id="3.40.630.30">
    <property type="match status" value="1"/>
</dbReference>
<protein>
    <submittedName>
        <fullName evidence="4">N-acetyltransferase</fullName>
    </submittedName>
</protein>
<dbReference type="AlphaFoldDB" id="A0A2T8HKY2"/>
<dbReference type="OrthoDB" id="9800604at2"/>
<dbReference type="InterPro" id="IPR016181">
    <property type="entry name" value="Acyl_CoA_acyltransferase"/>
</dbReference>
<accession>A0A2T8HKY2</accession>
<organism evidence="4 5">
    <name type="scientific">Sphingobacterium corticibacter</name>
    <dbReference type="NCBI Taxonomy" id="2171749"/>
    <lineage>
        <taxon>Bacteria</taxon>
        <taxon>Pseudomonadati</taxon>
        <taxon>Bacteroidota</taxon>
        <taxon>Sphingobacteriia</taxon>
        <taxon>Sphingobacteriales</taxon>
        <taxon>Sphingobacteriaceae</taxon>
        <taxon>Sphingobacterium</taxon>
    </lineage>
</organism>
<dbReference type="InterPro" id="IPR000182">
    <property type="entry name" value="GNAT_dom"/>
</dbReference>
<name>A0A2T8HKY2_9SPHI</name>
<dbReference type="Proteomes" id="UP000245627">
    <property type="component" value="Unassembled WGS sequence"/>
</dbReference>
<dbReference type="InterPro" id="IPR051556">
    <property type="entry name" value="N-term/lysine_N-AcTrnsfr"/>
</dbReference>
<dbReference type="SUPFAM" id="SSF55729">
    <property type="entry name" value="Acyl-CoA N-acyltransferases (Nat)"/>
    <property type="match status" value="1"/>
</dbReference>
<keyword evidence="1 4" id="KW-0808">Transferase</keyword>
<evidence type="ECO:0000256" key="1">
    <source>
        <dbReference type="ARBA" id="ARBA00022679"/>
    </source>
</evidence>
<gene>
    <name evidence="4" type="ORF">DC487_08625</name>
</gene>
<proteinExistence type="predicted"/>
<dbReference type="PANTHER" id="PTHR42919:SF8">
    <property type="entry name" value="N-ALPHA-ACETYLTRANSFERASE 50"/>
    <property type="match status" value="1"/>
</dbReference>